<dbReference type="Pfam" id="PF12773">
    <property type="entry name" value="DZR"/>
    <property type="match status" value="1"/>
</dbReference>
<feature type="domain" description="DZANK-type" evidence="2">
    <location>
        <begin position="42"/>
        <end position="88"/>
    </location>
</feature>
<evidence type="ECO:0000313" key="3">
    <source>
        <dbReference type="EMBL" id="EPF27797.1"/>
    </source>
</evidence>
<organism evidence="3 4">
    <name type="scientific">Treponema medium ATCC 700293</name>
    <dbReference type="NCBI Taxonomy" id="1125700"/>
    <lineage>
        <taxon>Bacteria</taxon>
        <taxon>Pseudomonadati</taxon>
        <taxon>Spirochaetota</taxon>
        <taxon>Spirochaetia</taxon>
        <taxon>Spirochaetales</taxon>
        <taxon>Treponemataceae</taxon>
        <taxon>Treponema</taxon>
    </lineage>
</organism>
<keyword evidence="1" id="KW-0812">Transmembrane</keyword>
<evidence type="ECO:0000259" key="2">
    <source>
        <dbReference type="Pfam" id="PF12773"/>
    </source>
</evidence>
<protein>
    <recommendedName>
        <fullName evidence="2">DZANK-type domain-containing protein</fullName>
    </recommendedName>
</protein>
<feature type="transmembrane region" description="Helical" evidence="1">
    <location>
        <begin position="132"/>
        <end position="151"/>
    </location>
</feature>
<keyword evidence="1" id="KW-0472">Membrane</keyword>
<dbReference type="Proteomes" id="UP000014634">
    <property type="component" value="Unassembled WGS sequence"/>
</dbReference>
<accession>A0AA87NQ53</accession>
<evidence type="ECO:0000313" key="4">
    <source>
        <dbReference type="Proteomes" id="UP000014634"/>
    </source>
</evidence>
<name>A0AA87NQ53_TREMD</name>
<dbReference type="EMBL" id="ATFE01000016">
    <property type="protein sequence ID" value="EPF27797.1"/>
    <property type="molecule type" value="Genomic_DNA"/>
</dbReference>
<proteinExistence type="predicted"/>
<sequence length="152" mass="17521">MYKKDLRKKRINQLSRAAEAATVQTAVRVQAKYMNKQPKFFCENCNAEVRRDAVICPYCGRFFASVRCPSCGFTGTHKEFKDGCPSCGYAFTPDVQENKKSKTKKRKKKKFHIMRYTKGEANIRTDTDPLPLWIYGVVLLLCVILAVIFFLF</sequence>
<evidence type="ECO:0000256" key="1">
    <source>
        <dbReference type="SAM" id="Phobius"/>
    </source>
</evidence>
<reference evidence="3 4" key="1">
    <citation type="submission" date="2013-04" db="EMBL/GenBank/DDBJ databases">
        <title>The Genome Sequence of Treponema medium ATCC 700293.</title>
        <authorList>
            <consortium name="The Broad Institute Genomics Platform"/>
            <person name="Earl A."/>
            <person name="Ward D."/>
            <person name="Feldgarden M."/>
            <person name="Gevers D."/>
            <person name="Leonetti C."/>
            <person name="Blanton J.M."/>
            <person name="Dewhirst F.E."/>
            <person name="Izard J."/>
            <person name="Walker B."/>
            <person name="Young S."/>
            <person name="Zeng Q."/>
            <person name="Gargeya S."/>
            <person name="Fitzgerald M."/>
            <person name="Haas B."/>
            <person name="Abouelleil A."/>
            <person name="Allen A.W."/>
            <person name="Alvarado L."/>
            <person name="Arachchi H.M."/>
            <person name="Berlin A.M."/>
            <person name="Chapman S.B."/>
            <person name="Gainer-Dewar J."/>
            <person name="Goldberg J."/>
            <person name="Griggs A."/>
            <person name="Gujja S."/>
            <person name="Hansen M."/>
            <person name="Howarth C."/>
            <person name="Imamovic A."/>
            <person name="Ireland A."/>
            <person name="Larimer J."/>
            <person name="McCowan C."/>
            <person name="Murphy C."/>
            <person name="Pearson M."/>
            <person name="Poon T.W."/>
            <person name="Priest M."/>
            <person name="Roberts A."/>
            <person name="Saif S."/>
            <person name="Shea T."/>
            <person name="Sisk P."/>
            <person name="Sykes S."/>
            <person name="Wortman J."/>
            <person name="Nusbaum C."/>
            <person name="Birren B."/>
        </authorList>
    </citation>
    <scope>NUCLEOTIDE SEQUENCE [LARGE SCALE GENOMIC DNA]</scope>
    <source>
        <strain evidence="3 4">ATCC 700293</strain>
    </source>
</reference>
<comment type="caution">
    <text evidence="3">The sequence shown here is derived from an EMBL/GenBank/DDBJ whole genome shotgun (WGS) entry which is preliminary data.</text>
</comment>
<dbReference type="InterPro" id="IPR025874">
    <property type="entry name" value="DZR"/>
</dbReference>
<keyword evidence="1" id="KW-1133">Transmembrane helix</keyword>
<gene>
    <name evidence="3" type="ORF">HMPREF9195_02298</name>
</gene>
<dbReference type="AlphaFoldDB" id="A0AA87NQ53"/>